<gene>
    <name evidence="6" type="ORF">ACFSC3_19375</name>
</gene>
<evidence type="ECO:0000256" key="2">
    <source>
        <dbReference type="ARBA" id="ARBA00023125"/>
    </source>
</evidence>
<dbReference type="PROSITE" id="PS50956">
    <property type="entry name" value="HTH_ASNC_2"/>
    <property type="match status" value="1"/>
</dbReference>
<dbReference type="InterPro" id="IPR019888">
    <property type="entry name" value="Tscrpt_reg_AsnC-like"/>
</dbReference>
<evidence type="ECO:0000256" key="4">
    <source>
        <dbReference type="ARBA" id="ARBA00023163"/>
    </source>
</evidence>
<evidence type="ECO:0000313" key="7">
    <source>
        <dbReference type="Proteomes" id="UP001597283"/>
    </source>
</evidence>
<dbReference type="PROSITE" id="PS00519">
    <property type="entry name" value="HTH_ASNC_1"/>
    <property type="match status" value="1"/>
</dbReference>
<dbReference type="InterPro" id="IPR036388">
    <property type="entry name" value="WH-like_DNA-bd_sf"/>
</dbReference>
<dbReference type="EMBL" id="JBHUFC010000025">
    <property type="protein sequence ID" value="MFD1789721.1"/>
    <property type="molecule type" value="Genomic_DNA"/>
</dbReference>
<keyword evidence="2" id="KW-0238">DNA-binding</keyword>
<dbReference type="RefSeq" id="WP_380941902.1">
    <property type="nucleotide sequence ID" value="NZ_JBHUFC010000025.1"/>
</dbReference>
<evidence type="ECO:0000256" key="3">
    <source>
        <dbReference type="ARBA" id="ARBA00023159"/>
    </source>
</evidence>
<dbReference type="Gene3D" id="1.10.10.10">
    <property type="entry name" value="Winged helix-like DNA-binding domain superfamily/Winged helix DNA-binding domain"/>
    <property type="match status" value="1"/>
</dbReference>
<dbReference type="Proteomes" id="UP001597283">
    <property type="component" value="Unassembled WGS sequence"/>
</dbReference>
<name>A0ABW4NHT8_9SPHN</name>
<evidence type="ECO:0000256" key="1">
    <source>
        <dbReference type="ARBA" id="ARBA00023015"/>
    </source>
</evidence>
<dbReference type="InterPro" id="IPR011991">
    <property type="entry name" value="ArsR-like_HTH"/>
</dbReference>
<keyword evidence="7" id="KW-1185">Reference proteome</keyword>
<keyword evidence="1" id="KW-0805">Transcription regulation</keyword>
<organism evidence="6 7">
    <name type="scientific">Sphingomonas floccifaciens</name>
    <dbReference type="NCBI Taxonomy" id="1844115"/>
    <lineage>
        <taxon>Bacteria</taxon>
        <taxon>Pseudomonadati</taxon>
        <taxon>Pseudomonadota</taxon>
        <taxon>Alphaproteobacteria</taxon>
        <taxon>Sphingomonadales</taxon>
        <taxon>Sphingomonadaceae</taxon>
        <taxon>Sphingomonas</taxon>
    </lineage>
</organism>
<dbReference type="CDD" id="cd00090">
    <property type="entry name" value="HTH_ARSR"/>
    <property type="match status" value="1"/>
</dbReference>
<dbReference type="PANTHER" id="PTHR30154:SF0">
    <property type="entry name" value="LEUCINE-RESPONSIVE REGULATORY PROTEIN"/>
    <property type="match status" value="1"/>
</dbReference>
<dbReference type="InterPro" id="IPR019887">
    <property type="entry name" value="Tscrpt_reg_AsnC/Lrp_C"/>
</dbReference>
<evidence type="ECO:0000313" key="6">
    <source>
        <dbReference type="EMBL" id="MFD1789721.1"/>
    </source>
</evidence>
<dbReference type="Pfam" id="PF01037">
    <property type="entry name" value="AsnC_trans_reg"/>
    <property type="match status" value="1"/>
</dbReference>
<proteinExistence type="predicted"/>
<keyword evidence="4" id="KW-0804">Transcription</keyword>
<dbReference type="Gene3D" id="3.30.70.920">
    <property type="match status" value="1"/>
</dbReference>
<dbReference type="InterPro" id="IPR011008">
    <property type="entry name" value="Dimeric_a/b-barrel"/>
</dbReference>
<keyword evidence="3" id="KW-0010">Activator</keyword>
<dbReference type="InterPro" id="IPR000485">
    <property type="entry name" value="AsnC-type_HTH_dom"/>
</dbReference>
<dbReference type="InterPro" id="IPR036390">
    <property type="entry name" value="WH_DNA-bd_sf"/>
</dbReference>
<accession>A0ABW4NHT8</accession>
<evidence type="ECO:0000259" key="5">
    <source>
        <dbReference type="PROSITE" id="PS50956"/>
    </source>
</evidence>
<protein>
    <submittedName>
        <fullName evidence="6">Lrp/AsnC family transcriptional regulator</fullName>
    </submittedName>
</protein>
<dbReference type="Pfam" id="PF13412">
    <property type="entry name" value="HTH_24"/>
    <property type="match status" value="1"/>
</dbReference>
<dbReference type="SUPFAM" id="SSF46785">
    <property type="entry name" value="Winged helix' DNA-binding domain"/>
    <property type="match status" value="1"/>
</dbReference>
<reference evidence="7" key="1">
    <citation type="journal article" date="2019" name="Int. J. Syst. Evol. Microbiol.">
        <title>The Global Catalogue of Microorganisms (GCM) 10K type strain sequencing project: providing services to taxonomists for standard genome sequencing and annotation.</title>
        <authorList>
            <consortium name="The Broad Institute Genomics Platform"/>
            <consortium name="The Broad Institute Genome Sequencing Center for Infectious Disease"/>
            <person name="Wu L."/>
            <person name="Ma J."/>
        </authorList>
    </citation>
    <scope>NUCLEOTIDE SEQUENCE [LARGE SCALE GENOMIC DNA]</scope>
    <source>
        <strain evidence="7">Q85</strain>
    </source>
</reference>
<dbReference type="SUPFAM" id="SSF54909">
    <property type="entry name" value="Dimeric alpha+beta barrel"/>
    <property type="match status" value="1"/>
</dbReference>
<dbReference type="PRINTS" id="PR00033">
    <property type="entry name" value="HTHASNC"/>
</dbReference>
<dbReference type="PANTHER" id="PTHR30154">
    <property type="entry name" value="LEUCINE-RESPONSIVE REGULATORY PROTEIN"/>
    <property type="match status" value="1"/>
</dbReference>
<dbReference type="InterPro" id="IPR019885">
    <property type="entry name" value="Tscrpt_reg_HTH_AsnC-type_CS"/>
</dbReference>
<dbReference type="SMART" id="SM00344">
    <property type="entry name" value="HTH_ASNC"/>
    <property type="match status" value="1"/>
</dbReference>
<comment type="caution">
    <text evidence="6">The sequence shown here is derived from an EMBL/GenBank/DDBJ whole genome shotgun (WGS) entry which is preliminary data.</text>
</comment>
<sequence>MADRTDARSPSLDPFDRRIIDALRADGRLSVTELAKRVGLSKTPCQVRLKRLIDGGYILGFRAVVDPARLGLDHIAFTEVKLSDTREAALEEFRRAVLRIPEVEECHMIASSFDYLLKVRTADIRRYREVLGERISALPHVANTSTFVAMETIRDAAV</sequence>
<feature type="domain" description="HTH asnC-type" evidence="5">
    <location>
        <begin position="12"/>
        <end position="73"/>
    </location>
</feature>